<dbReference type="InterPro" id="IPR050267">
    <property type="entry name" value="Anti-sigma-factor_SerPK"/>
</dbReference>
<comment type="caution">
    <text evidence="3">The sequence shown here is derived from an EMBL/GenBank/DDBJ whole genome shotgun (WGS) entry which is preliminary data.</text>
</comment>
<dbReference type="InterPro" id="IPR003594">
    <property type="entry name" value="HATPase_dom"/>
</dbReference>
<feature type="domain" description="Histidine kinase/HSP90-like ATPase" evidence="2">
    <location>
        <begin position="26"/>
        <end position="130"/>
    </location>
</feature>
<dbReference type="PANTHER" id="PTHR35526:SF3">
    <property type="entry name" value="ANTI-SIGMA-F FACTOR RSBW"/>
    <property type="match status" value="1"/>
</dbReference>
<name>A0A9W6RBE8_9ACTN</name>
<keyword evidence="1" id="KW-0418">Kinase</keyword>
<accession>A0A9W6RBE8</accession>
<dbReference type="RefSeq" id="WP_285617920.1">
    <property type="nucleotide sequence ID" value="NZ_BSTJ01000001.1"/>
</dbReference>
<protein>
    <recommendedName>
        <fullName evidence="2">Histidine kinase/HSP90-like ATPase domain-containing protein</fullName>
    </recommendedName>
</protein>
<evidence type="ECO:0000256" key="1">
    <source>
        <dbReference type="ARBA" id="ARBA00022527"/>
    </source>
</evidence>
<dbReference type="Pfam" id="PF13581">
    <property type="entry name" value="HATPase_c_2"/>
    <property type="match status" value="1"/>
</dbReference>
<sequence>MDLSNILRHPAQNRDLRIRMPPHAIAAEQARTLTERVLDDWDLTPLRDNALLVVSELVTNAIKQRDIFLFALQRRGDTVLVEVTDMGPGLPTVRNAGETDTTGRGLFLVDAVCEEWGVRGEENGGKTVWAAVAK</sequence>
<dbReference type="PANTHER" id="PTHR35526">
    <property type="entry name" value="ANTI-SIGMA-F FACTOR RSBW-RELATED"/>
    <property type="match status" value="1"/>
</dbReference>
<proteinExistence type="predicted"/>
<dbReference type="GO" id="GO:0004674">
    <property type="term" value="F:protein serine/threonine kinase activity"/>
    <property type="evidence" value="ECO:0007669"/>
    <property type="project" value="UniProtKB-KW"/>
</dbReference>
<evidence type="ECO:0000259" key="2">
    <source>
        <dbReference type="Pfam" id="PF13581"/>
    </source>
</evidence>
<dbReference type="CDD" id="cd16936">
    <property type="entry name" value="HATPase_RsbW-like"/>
    <property type="match status" value="1"/>
</dbReference>
<evidence type="ECO:0000313" key="4">
    <source>
        <dbReference type="Proteomes" id="UP001165135"/>
    </source>
</evidence>
<dbReference type="Proteomes" id="UP001165135">
    <property type="component" value="Unassembled WGS sequence"/>
</dbReference>
<evidence type="ECO:0000313" key="3">
    <source>
        <dbReference type="EMBL" id="GLY72769.1"/>
    </source>
</evidence>
<reference evidence="3" key="1">
    <citation type="submission" date="2023-03" db="EMBL/GenBank/DDBJ databases">
        <title>Actinoallomurus iriomotensis NBRC 103681.</title>
        <authorList>
            <person name="Ichikawa N."/>
            <person name="Sato H."/>
            <person name="Tonouchi N."/>
        </authorList>
    </citation>
    <scope>NUCLEOTIDE SEQUENCE</scope>
    <source>
        <strain evidence="3">NBRC 103681</strain>
    </source>
</reference>
<keyword evidence="1" id="KW-0808">Transferase</keyword>
<dbReference type="EMBL" id="BSTJ01000001">
    <property type="protein sequence ID" value="GLY72769.1"/>
    <property type="molecule type" value="Genomic_DNA"/>
</dbReference>
<gene>
    <name evidence="3" type="ORF">Airi01_010360</name>
</gene>
<dbReference type="InterPro" id="IPR036890">
    <property type="entry name" value="HATPase_C_sf"/>
</dbReference>
<dbReference type="SUPFAM" id="SSF55874">
    <property type="entry name" value="ATPase domain of HSP90 chaperone/DNA topoisomerase II/histidine kinase"/>
    <property type="match status" value="1"/>
</dbReference>
<dbReference type="Gene3D" id="3.30.565.10">
    <property type="entry name" value="Histidine kinase-like ATPase, C-terminal domain"/>
    <property type="match status" value="1"/>
</dbReference>
<dbReference type="AlphaFoldDB" id="A0A9W6RBE8"/>
<organism evidence="3 4">
    <name type="scientific">Actinoallomurus iriomotensis</name>
    <dbReference type="NCBI Taxonomy" id="478107"/>
    <lineage>
        <taxon>Bacteria</taxon>
        <taxon>Bacillati</taxon>
        <taxon>Actinomycetota</taxon>
        <taxon>Actinomycetes</taxon>
        <taxon>Streptosporangiales</taxon>
        <taxon>Thermomonosporaceae</taxon>
        <taxon>Actinoallomurus</taxon>
    </lineage>
</organism>
<keyword evidence="1" id="KW-0723">Serine/threonine-protein kinase</keyword>